<name>A0A0P9EH12_RHOGW</name>
<dbReference type="FunFam" id="3.40.640.10:FF:000012">
    <property type="entry name" value="alanine aminotransferase 2"/>
    <property type="match status" value="1"/>
</dbReference>
<dbReference type="FunFam" id="3.90.1150.10:FF:000010">
    <property type="entry name" value="Alanine aminotransferase 2"/>
    <property type="match status" value="1"/>
</dbReference>
<proteinExistence type="inferred from homology"/>
<dbReference type="InterPro" id="IPR015424">
    <property type="entry name" value="PyrdxlP-dep_Trfase"/>
</dbReference>
<evidence type="ECO:0000313" key="12">
    <source>
        <dbReference type="Proteomes" id="UP000053890"/>
    </source>
</evidence>
<dbReference type="OrthoDB" id="1732682at2759"/>
<dbReference type="OMA" id="FGFECPP"/>
<evidence type="ECO:0000256" key="7">
    <source>
        <dbReference type="ARBA" id="ARBA00077894"/>
    </source>
</evidence>
<evidence type="ECO:0000256" key="4">
    <source>
        <dbReference type="ARBA" id="ARBA00022679"/>
    </source>
</evidence>
<accession>A0A0P9EH12</accession>
<dbReference type="EMBL" id="KQ474086">
    <property type="protein sequence ID" value="KPV72595.1"/>
    <property type="molecule type" value="Genomic_DNA"/>
</dbReference>
<evidence type="ECO:0000256" key="6">
    <source>
        <dbReference type="ARBA" id="ARBA00025785"/>
    </source>
</evidence>
<dbReference type="Pfam" id="PF00155">
    <property type="entry name" value="Aminotran_1_2"/>
    <property type="match status" value="1"/>
</dbReference>
<keyword evidence="4" id="KW-0808">Transferase</keyword>
<keyword evidence="12" id="KW-1185">Reference proteome</keyword>
<dbReference type="PANTHER" id="PTHR11751:SF29">
    <property type="entry name" value="ALANINE TRANSAMINASE"/>
    <property type="match status" value="1"/>
</dbReference>
<keyword evidence="3" id="KW-0032">Aminotransferase</keyword>
<dbReference type="Gene3D" id="1.10.287.1970">
    <property type="match status" value="1"/>
</dbReference>
<dbReference type="GO" id="GO:0030170">
    <property type="term" value="F:pyridoxal phosphate binding"/>
    <property type="evidence" value="ECO:0007669"/>
    <property type="project" value="InterPro"/>
</dbReference>
<dbReference type="Gene3D" id="3.40.640.10">
    <property type="entry name" value="Type I PLP-dependent aspartate aminotransferase-like (Major domain)"/>
    <property type="match status" value="1"/>
</dbReference>
<dbReference type="GO" id="GO:0042853">
    <property type="term" value="P:L-alanine catabolic process"/>
    <property type="evidence" value="ECO:0007669"/>
    <property type="project" value="UniProtKB-UniPathway"/>
</dbReference>
<dbReference type="Gene3D" id="3.90.1150.10">
    <property type="entry name" value="Aspartate Aminotransferase, domain 1"/>
    <property type="match status" value="1"/>
</dbReference>
<comment type="subunit">
    <text evidence="2">Homodimer.</text>
</comment>
<dbReference type="AlphaFoldDB" id="A0A0P9EH12"/>
<organism evidence="11 12">
    <name type="scientific">Rhodotorula graminis (strain WP1)</name>
    <dbReference type="NCBI Taxonomy" id="578459"/>
    <lineage>
        <taxon>Eukaryota</taxon>
        <taxon>Fungi</taxon>
        <taxon>Dikarya</taxon>
        <taxon>Basidiomycota</taxon>
        <taxon>Pucciniomycotina</taxon>
        <taxon>Microbotryomycetes</taxon>
        <taxon>Sporidiobolales</taxon>
        <taxon>Sporidiobolaceae</taxon>
        <taxon>Rhodotorula</taxon>
    </lineage>
</organism>
<dbReference type="SUPFAM" id="SSF53383">
    <property type="entry name" value="PLP-dependent transferases"/>
    <property type="match status" value="1"/>
</dbReference>
<dbReference type="STRING" id="578459.A0A0P9EH12"/>
<comment type="similarity">
    <text evidence="6">Belongs to the class-I pyridoxal-phosphate-dependent aminotransferase family. Alanine aminotransferase subfamily.</text>
</comment>
<feature type="domain" description="Aminotransferase class I/classII large" evidence="10">
    <location>
        <begin position="116"/>
        <end position="490"/>
    </location>
</feature>
<protein>
    <recommendedName>
        <fullName evidence="7">Glutamate pyruvate transaminase</fullName>
    </recommendedName>
    <alternativeName>
        <fullName evidence="8">Glutamic--alanine transaminase</fullName>
    </alternativeName>
    <alternativeName>
        <fullName evidence="9">Glutamic--pyruvic transaminase</fullName>
    </alternativeName>
</protein>
<gene>
    <name evidence="11" type="ORF">RHOBADRAFT_17784</name>
</gene>
<dbReference type="UniPathway" id="UPA00528">
    <property type="reaction ID" value="UER00586"/>
</dbReference>
<sequence>MSYTSALFTSARYHTSREARDPNYRVLTPATINKSVLEAQYAVRGAIPLRAEELREKLESKGKDAGLPFEEIVSCNIGNPQQLDQKPLTFLRQISALTEYPDLISHPLSKDIFPSDALERARSLLEEIGSTGAYSHSMGVPSIRKRVANFIADRDGHAADPSKIYLTAGASAGVSNLLQLLISSPLDGVLIPIPQYPLYTAALALNAARPVPYFLNESAEWGLDIADVEKNIDKARHEGTNVKAMVVINPGNPTGNCLSLENMEDIVRVCYEHGLVLMADEVYQDNIYHPNRPFTSFKKVLKGMGAPYADNVELVSFHSISKGQTGECGRRGGYFEICNFSPEAEEQVYKLASIQLCPSLGGQIGVDVLVAPPQEGDPSYAQWREEKDGIARTLKHRSEVLVEAFRELEGVSCNEAEGAMYLFPTISLPPKAIAAAKAAGQSPDAFYSLRLLEATGICVVPGSGFGQQPGTWHFRTTFLAPGTEDYVRRLKKFHEEFMQEHKE</sequence>
<dbReference type="InterPro" id="IPR004839">
    <property type="entry name" value="Aminotransferase_I/II_large"/>
</dbReference>
<reference evidence="11 12" key="1">
    <citation type="journal article" date="2015" name="Front. Microbiol.">
        <title>Genome sequence of the plant growth promoting endophytic yeast Rhodotorula graminis WP1.</title>
        <authorList>
            <person name="Firrincieli A."/>
            <person name="Otillar R."/>
            <person name="Salamov A."/>
            <person name="Schmutz J."/>
            <person name="Khan Z."/>
            <person name="Redman R.S."/>
            <person name="Fleck N.D."/>
            <person name="Lindquist E."/>
            <person name="Grigoriev I.V."/>
            <person name="Doty S.L."/>
        </authorList>
    </citation>
    <scope>NUCLEOTIDE SEQUENCE [LARGE SCALE GENOMIC DNA]</scope>
    <source>
        <strain evidence="11 12">WP1</strain>
    </source>
</reference>
<evidence type="ECO:0000256" key="1">
    <source>
        <dbReference type="ARBA" id="ARBA00001933"/>
    </source>
</evidence>
<evidence type="ECO:0000313" key="11">
    <source>
        <dbReference type="EMBL" id="KPV72595.1"/>
    </source>
</evidence>
<dbReference type="FunFam" id="1.10.287.1970:FF:000001">
    <property type="entry name" value="Alanine aminotransferase 2"/>
    <property type="match status" value="1"/>
</dbReference>
<evidence type="ECO:0000256" key="5">
    <source>
        <dbReference type="ARBA" id="ARBA00022898"/>
    </source>
</evidence>
<dbReference type="InterPro" id="IPR015421">
    <property type="entry name" value="PyrdxlP-dep_Trfase_major"/>
</dbReference>
<evidence type="ECO:0000256" key="3">
    <source>
        <dbReference type="ARBA" id="ARBA00022576"/>
    </source>
</evidence>
<dbReference type="RefSeq" id="XP_018268644.1">
    <property type="nucleotide sequence ID" value="XM_018412389.1"/>
</dbReference>
<evidence type="ECO:0000259" key="10">
    <source>
        <dbReference type="Pfam" id="PF00155"/>
    </source>
</evidence>
<evidence type="ECO:0000256" key="2">
    <source>
        <dbReference type="ARBA" id="ARBA00011738"/>
    </source>
</evidence>
<keyword evidence="5" id="KW-0663">Pyridoxal phosphate</keyword>
<evidence type="ECO:0000256" key="9">
    <source>
        <dbReference type="ARBA" id="ARBA00080525"/>
    </source>
</evidence>
<comment type="cofactor">
    <cofactor evidence="1">
        <name>pyridoxal 5'-phosphate</name>
        <dbReference type="ChEBI" id="CHEBI:597326"/>
    </cofactor>
</comment>
<evidence type="ECO:0000256" key="8">
    <source>
        <dbReference type="ARBA" id="ARBA00078532"/>
    </source>
</evidence>
<dbReference type="InterPro" id="IPR015422">
    <property type="entry name" value="PyrdxlP-dep_Trfase_small"/>
</dbReference>
<dbReference type="CDD" id="cd00609">
    <property type="entry name" value="AAT_like"/>
    <property type="match status" value="1"/>
</dbReference>
<dbReference type="GeneID" id="28972838"/>
<dbReference type="PANTHER" id="PTHR11751">
    <property type="entry name" value="ALANINE AMINOTRANSFERASE"/>
    <property type="match status" value="1"/>
</dbReference>
<dbReference type="Proteomes" id="UP000053890">
    <property type="component" value="Unassembled WGS sequence"/>
</dbReference>
<dbReference type="GO" id="GO:0008483">
    <property type="term" value="F:transaminase activity"/>
    <property type="evidence" value="ECO:0007669"/>
    <property type="project" value="UniProtKB-KW"/>
</dbReference>
<dbReference type="InterPro" id="IPR045088">
    <property type="entry name" value="ALAT1/2-like"/>
</dbReference>